<evidence type="ECO:0000256" key="1">
    <source>
        <dbReference type="SAM" id="Phobius"/>
    </source>
</evidence>
<dbReference type="InterPro" id="IPR035919">
    <property type="entry name" value="EAL_sf"/>
</dbReference>
<gene>
    <name evidence="4" type="ordered locus">Mmwyl1_3864</name>
</gene>
<dbReference type="InterPro" id="IPR050706">
    <property type="entry name" value="Cyclic-di-GMP_PDE-like"/>
</dbReference>
<feature type="domain" description="GGDEF" evidence="3">
    <location>
        <begin position="258"/>
        <end position="389"/>
    </location>
</feature>
<dbReference type="Gene3D" id="3.30.70.270">
    <property type="match status" value="1"/>
</dbReference>
<dbReference type="Pfam" id="PF00563">
    <property type="entry name" value="EAL"/>
    <property type="match status" value="1"/>
</dbReference>
<dbReference type="HOGENOM" id="CLU_000445_70_50_6"/>
<dbReference type="eggNOG" id="COG5001">
    <property type="taxonomic scope" value="Bacteria"/>
</dbReference>
<keyword evidence="1" id="KW-0472">Membrane</keyword>
<dbReference type="InterPro" id="IPR043128">
    <property type="entry name" value="Rev_trsase/Diguanyl_cyclase"/>
</dbReference>
<keyword evidence="1" id="KW-0812">Transmembrane</keyword>
<feature type="transmembrane region" description="Helical" evidence="1">
    <location>
        <begin position="179"/>
        <end position="201"/>
    </location>
</feature>
<dbReference type="InterPro" id="IPR001633">
    <property type="entry name" value="EAL_dom"/>
</dbReference>
<sequence length="655" mass="73997">MTVLLELQRDKSFRLKLILVCLTVALSVASIYTVVSYRLAADLGLKTALDSLHRQAMLIHGELLITNKKAPEEHLAELIKLVYFNGHLEESELYIKITGPNLEWSIDHKMNPIETDLLLSKIASLTSTSLSTIDMPNGQESIKGKQFLWQMVRGDKYQVIIIKTSEYIDNTLTFVMKRLIITSIIVFWLATWFALTLSSWMNKRVQDKNDSLAHLATHDSLTGLPNRLFLANMMHPIIIDHSDPTHKKYEEFYSHYPKQGCLFVIDLDKFKEVNDTFGHAAGDTLLINVAKKLGQVLDDAQTLVRFGGDKFIIWAPEVDIEQAKNLVQRLIITCNEPVMINKLAISTGASIGLSHYPSQATDPESLILYADTAMYEAKQNRSGWSMFSERNIQCGRQRLKLRADLDDALSERQIKLHYQPKVSLKDGHIIGVEALARWYHPTDGLLPPAHFIELIEQSGRVQEFGRYVITNAIEQLDLWHQQGLFTHIAINLSPYNLLDPSLLDFTLRLLKNHKIEANKLEIELIESATSVNIEYISQSLNNFKEAGIKLAIDDFGTGMSSLSYISNLNVNHIKIDRSFIDGVEQDIRKQAVVSSVVMLANSFECEVIAEGIENKSQSEMLIEIGCLYGQGYYYAKPMTAENMQAMLLADAALPI</sequence>
<feature type="domain" description="EAL" evidence="2">
    <location>
        <begin position="398"/>
        <end position="651"/>
    </location>
</feature>
<dbReference type="SUPFAM" id="SSF141868">
    <property type="entry name" value="EAL domain-like"/>
    <property type="match status" value="1"/>
</dbReference>
<protein>
    <submittedName>
        <fullName evidence="4">Diguanylate cyclase/phosphodiesterase</fullName>
    </submittedName>
</protein>
<dbReference type="SMART" id="SM00052">
    <property type="entry name" value="EAL"/>
    <property type="match status" value="1"/>
</dbReference>
<dbReference type="PANTHER" id="PTHR33121">
    <property type="entry name" value="CYCLIC DI-GMP PHOSPHODIESTERASE PDEF"/>
    <property type="match status" value="1"/>
</dbReference>
<dbReference type="PANTHER" id="PTHR33121:SF32">
    <property type="entry name" value="RNASE E SPECIFICITY FACTOR CSRD"/>
    <property type="match status" value="1"/>
</dbReference>
<dbReference type="Gene3D" id="3.20.20.450">
    <property type="entry name" value="EAL domain"/>
    <property type="match status" value="1"/>
</dbReference>
<dbReference type="SUPFAM" id="SSF55073">
    <property type="entry name" value="Nucleotide cyclase"/>
    <property type="match status" value="1"/>
</dbReference>
<dbReference type="GO" id="GO:0071111">
    <property type="term" value="F:cyclic-guanylate-specific phosphodiesterase activity"/>
    <property type="evidence" value="ECO:0007669"/>
    <property type="project" value="InterPro"/>
</dbReference>
<dbReference type="AlphaFoldDB" id="A6W234"/>
<evidence type="ECO:0000313" key="4">
    <source>
        <dbReference type="EMBL" id="ABR72763.1"/>
    </source>
</evidence>
<dbReference type="SMART" id="SM00267">
    <property type="entry name" value="GGDEF"/>
    <property type="match status" value="1"/>
</dbReference>
<dbReference type="Pfam" id="PF00990">
    <property type="entry name" value="GGDEF"/>
    <property type="match status" value="1"/>
</dbReference>
<dbReference type="KEGG" id="mmw:Mmwyl1_3864"/>
<evidence type="ECO:0000259" key="2">
    <source>
        <dbReference type="PROSITE" id="PS50883"/>
    </source>
</evidence>
<keyword evidence="1" id="KW-1133">Transmembrane helix</keyword>
<name>A6W234_MARMS</name>
<dbReference type="STRING" id="400668.Mmwyl1_3864"/>
<accession>A6W234</accession>
<organism evidence="4">
    <name type="scientific">Marinomonas sp. (strain MWYL1)</name>
    <dbReference type="NCBI Taxonomy" id="400668"/>
    <lineage>
        <taxon>Bacteria</taxon>
        <taxon>Pseudomonadati</taxon>
        <taxon>Pseudomonadota</taxon>
        <taxon>Gammaproteobacteria</taxon>
        <taxon>Oceanospirillales</taxon>
        <taxon>Oceanospirillaceae</taxon>
        <taxon>Marinomonas</taxon>
    </lineage>
</organism>
<dbReference type="PROSITE" id="PS50883">
    <property type="entry name" value="EAL"/>
    <property type="match status" value="1"/>
</dbReference>
<dbReference type="NCBIfam" id="TIGR00254">
    <property type="entry name" value="GGDEF"/>
    <property type="match status" value="1"/>
</dbReference>
<evidence type="ECO:0000259" key="3">
    <source>
        <dbReference type="PROSITE" id="PS50887"/>
    </source>
</evidence>
<dbReference type="EMBL" id="CP000749">
    <property type="protein sequence ID" value="ABR72763.1"/>
    <property type="molecule type" value="Genomic_DNA"/>
</dbReference>
<dbReference type="PROSITE" id="PS50887">
    <property type="entry name" value="GGDEF"/>
    <property type="match status" value="1"/>
</dbReference>
<dbReference type="OrthoDB" id="1316910at2"/>
<feature type="transmembrane region" description="Helical" evidence="1">
    <location>
        <begin position="15"/>
        <end position="35"/>
    </location>
</feature>
<dbReference type="CDD" id="cd01948">
    <property type="entry name" value="EAL"/>
    <property type="match status" value="1"/>
</dbReference>
<dbReference type="InterPro" id="IPR000160">
    <property type="entry name" value="GGDEF_dom"/>
</dbReference>
<proteinExistence type="predicted"/>
<dbReference type="InterPro" id="IPR029787">
    <property type="entry name" value="Nucleotide_cyclase"/>
</dbReference>
<dbReference type="CDD" id="cd01949">
    <property type="entry name" value="GGDEF"/>
    <property type="match status" value="1"/>
</dbReference>
<reference evidence="4" key="1">
    <citation type="submission" date="2007-06" db="EMBL/GenBank/DDBJ databases">
        <title>Complete sequence of Marinomonas sp. MWYL1.</title>
        <authorList>
            <consortium name="US DOE Joint Genome Institute"/>
            <person name="Copeland A."/>
            <person name="Lucas S."/>
            <person name="Lapidus A."/>
            <person name="Barry K."/>
            <person name="Glavina del Rio T."/>
            <person name="Dalin E."/>
            <person name="Tice H."/>
            <person name="Pitluck S."/>
            <person name="Kiss H."/>
            <person name="Brettin T."/>
            <person name="Bruce D."/>
            <person name="Detter J.C."/>
            <person name="Han C."/>
            <person name="Schmutz J."/>
            <person name="Larimer F."/>
            <person name="Land M."/>
            <person name="Hauser L."/>
            <person name="Kyrpides N."/>
            <person name="Kim E."/>
            <person name="Johnston A.W.B."/>
            <person name="Todd J.D."/>
            <person name="Rogers R."/>
            <person name="Wexler M."/>
            <person name="Bond P.L."/>
            <person name="Li Y."/>
            <person name="Richardson P."/>
        </authorList>
    </citation>
    <scope>NUCLEOTIDE SEQUENCE [LARGE SCALE GENOMIC DNA]</scope>
    <source>
        <strain evidence="4">MWYL1</strain>
    </source>
</reference>